<keyword evidence="1" id="KW-0812">Transmembrane</keyword>
<keyword evidence="1" id="KW-0472">Membrane</keyword>
<dbReference type="Proteomes" id="UP000292372">
    <property type="component" value="Unassembled WGS sequence"/>
</dbReference>
<sequence length="394" mass="45492">MIDKIKSILNYTKGYYVIGITLKAHTLNCHLIELSFKDDNLKLVNSCPLDFNDESFISKLNKDYPIILHIEGDSIINKAVENKTGYRKNLIFKANQDDFYFYEYHQNETIYISVTRKSNVDELLEKLSAKHKYVTHLSLGPFVMANLLPIAKNYSELSSSNHTVKIENKNILSFDNKEESNKQFNINGDVFNEKELALLASFFGCKFPNTSIEFDTSFLDKNRSELKFKKWFKIAGVFTLIFFLVALLVSHQLLDVYSNTLAEKKSLSIVSQQNIEKLNTLKEEKIVKEKILQSSGISNKSFITKYIADIGNTVPPSLSIKAIHVMPYYKKIKPMEKINFDINTISISGESEDDKMFNQWIKSIESLKWIKKIEIEDYSQETARENKFSITIKI</sequence>
<gene>
    <name evidence="2" type="ORF">EYD46_17490</name>
</gene>
<comment type="caution">
    <text evidence="2">The sequence shown here is derived from an EMBL/GenBank/DDBJ whole genome shotgun (WGS) entry which is preliminary data.</text>
</comment>
<reference evidence="2 3" key="1">
    <citation type="journal article" date="2015" name="Int. J. Syst. Evol. Microbiol.">
        <title>Hyunsoonleella pacifica sp. nov., isolated from seawater of South Pacific Gyre.</title>
        <authorList>
            <person name="Gao X."/>
            <person name="Zhang Z."/>
            <person name="Dai X."/>
            <person name="Zhang X.H."/>
        </authorList>
    </citation>
    <scope>NUCLEOTIDE SEQUENCE [LARGE SCALE GENOMIC DNA]</scope>
    <source>
        <strain evidence="2 3">SW033</strain>
    </source>
</reference>
<dbReference type="EMBL" id="SIRS01000009">
    <property type="protein sequence ID" value="TBN11961.1"/>
    <property type="molecule type" value="Genomic_DNA"/>
</dbReference>
<evidence type="ECO:0008006" key="4">
    <source>
        <dbReference type="Google" id="ProtNLM"/>
    </source>
</evidence>
<name>A0A4Q9FHZ9_9FLAO</name>
<evidence type="ECO:0000313" key="3">
    <source>
        <dbReference type="Proteomes" id="UP000292372"/>
    </source>
</evidence>
<evidence type="ECO:0000313" key="2">
    <source>
        <dbReference type="EMBL" id="TBN11961.1"/>
    </source>
</evidence>
<dbReference type="AlphaFoldDB" id="A0A4Q9FHZ9"/>
<evidence type="ECO:0000256" key="1">
    <source>
        <dbReference type="SAM" id="Phobius"/>
    </source>
</evidence>
<accession>A0A4Q9FHZ9</accession>
<protein>
    <recommendedName>
        <fullName evidence="4">General secretion pathway protein</fullName>
    </recommendedName>
</protein>
<dbReference type="OrthoDB" id="1419532at2"/>
<proteinExistence type="predicted"/>
<keyword evidence="3" id="KW-1185">Reference proteome</keyword>
<dbReference type="RefSeq" id="WP_130938471.1">
    <property type="nucleotide sequence ID" value="NZ_BMEE01000001.1"/>
</dbReference>
<organism evidence="2 3">
    <name type="scientific">Hyunsoonleella pacifica</name>
    <dbReference type="NCBI Taxonomy" id="1080224"/>
    <lineage>
        <taxon>Bacteria</taxon>
        <taxon>Pseudomonadati</taxon>
        <taxon>Bacteroidota</taxon>
        <taxon>Flavobacteriia</taxon>
        <taxon>Flavobacteriales</taxon>
        <taxon>Flavobacteriaceae</taxon>
    </lineage>
</organism>
<keyword evidence="1" id="KW-1133">Transmembrane helix</keyword>
<feature type="transmembrane region" description="Helical" evidence="1">
    <location>
        <begin position="231"/>
        <end position="254"/>
    </location>
</feature>